<evidence type="ECO:0000313" key="3">
    <source>
        <dbReference type="Proteomes" id="UP000663844"/>
    </source>
</evidence>
<dbReference type="InterPro" id="IPR051425">
    <property type="entry name" value="Formin_Homology"/>
</dbReference>
<sequence>MWVNVDEEKYVNDTLFSDIRKNFASKIIPSRQPIHDLVDKSKELRVLDSKAAQNFAIMFSQLKVSPSVFREWMLSCDNENLKYDFLKQLEKYLPTCDELKTLADFQNEINDLQYSEQYFCAVNIYFQLSMKKFPGDLASSWGESTMVRIYIVYFRSVI</sequence>
<dbReference type="PROSITE" id="PS51444">
    <property type="entry name" value="FH2"/>
    <property type="match status" value="1"/>
</dbReference>
<name>A0A820MU08_9BILA</name>
<dbReference type="AlphaFoldDB" id="A0A820MU08"/>
<dbReference type="PANTHER" id="PTHR45725:SF1">
    <property type="entry name" value="DISHEVELLED ASSOCIATED ACTIVATOR OF MORPHOGENESIS, ISOFORM D"/>
    <property type="match status" value="1"/>
</dbReference>
<dbReference type="Pfam" id="PF02181">
    <property type="entry name" value="FH2"/>
    <property type="match status" value="1"/>
</dbReference>
<gene>
    <name evidence="2" type="ORF">OXD698_LOCUS50296</name>
</gene>
<reference evidence="2" key="1">
    <citation type="submission" date="2021-02" db="EMBL/GenBank/DDBJ databases">
        <authorList>
            <person name="Nowell W R."/>
        </authorList>
    </citation>
    <scope>NUCLEOTIDE SEQUENCE</scope>
</reference>
<proteinExistence type="predicted"/>
<dbReference type="EMBL" id="CAJOAZ010023889">
    <property type="protein sequence ID" value="CAF4379538.1"/>
    <property type="molecule type" value="Genomic_DNA"/>
</dbReference>
<comment type="caution">
    <text evidence="2">The sequence shown here is derived from an EMBL/GenBank/DDBJ whole genome shotgun (WGS) entry which is preliminary data.</text>
</comment>
<dbReference type="SUPFAM" id="SSF101447">
    <property type="entry name" value="Formin homology 2 domain (FH2 domain)"/>
    <property type="match status" value="1"/>
</dbReference>
<dbReference type="Proteomes" id="UP000663844">
    <property type="component" value="Unassembled WGS sequence"/>
</dbReference>
<dbReference type="PANTHER" id="PTHR45725">
    <property type="entry name" value="FORMIN HOMOLOGY 2 FAMILY MEMBER"/>
    <property type="match status" value="1"/>
</dbReference>
<protein>
    <recommendedName>
        <fullName evidence="1">FH2 domain-containing protein</fullName>
    </recommendedName>
</protein>
<organism evidence="2 3">
    <name type="scientific">Adineta steineri</name>
    <dbReference type="NCBI Taxonomy" id="433720"/>
    <lineage>
        <taxon>Eukaryota</taxon>
        <taxon>Metazoa</taxon>
        <taxon>Spiralia</taxon>
        <taxon>Gnathifera</taxon>
        <taxon>Rotifera</taxon>
        <taxon>Eurotatoria</taxon>
        <taxon>Bdelloidea</taxon>
        <taxon>Adinetida</taxon>
        <taxon>Adinetidae</taxon>
        <taxon>Adineta</taxon>
    </lineage>
</organism>
<feature type="domain" description="FH2" evidence="1">
    <location>
        <begin position="1"/>
        <end position="158"/>
    </location>
</feature>
<evidence type="ECO:0000259" key="1">
    <source>
        <dbReference type="PROSITE" id="PS51444"/>
    </source>
</evidence>
<dbReference type="InterPro" id="IPR015425">
    <property type="entry name" value="FH2_Formin"/>
</dbReference>
<dbReference type="InterPro" id="IPR042201">
    <property type="entry name" value="FH2_Formin_sf"/>
</dbReference>
<evidence type="ECO:0000313" key="2">
    <source>
        <dbReference type="EMBL" id="CAF4379538.1"/>
    </source>
</evidence>
<accession>A0A820MU08</accession>
<dbReference type="Gene3D" id="1.20.58.2220">
    <property type="entry name" value="Formin, FH2 domain"/>
    <property type="match status" value="1"/>
</dbReference>